<dbReference type="EC" id="2.7.7.49" evidence="2"/>
<dbReference type="GO" id="GO:0003964">
    <property type="term" value="F:RNA-directed DNA polymerase activity"/>
    <property type="evidence" value="ECO:0007669"/>
    <property type="project" value="UniProtKB-KW"/>
</dbReference>
<dbReference type="InterPro" id="IPR043502">
    <property type="entry name" value="DNA/RNA_pol_sf"/>
</dbReference>
<reference evidence="2" key="1">
    <citation type="submission" date="2023-04" db="EMBL/GenBank/DDBJ databases">
        <title>Genomic diversity of scab-causing Streptomyces spp. in the province of Quebec, Canada.</title>
        <authorList>
            <person name="Biessy A."/>
            <person name="Cadieux M."/>
            <person name="Ciotola M."/>
            <person name="Filion M."/>
        </authorList>
    </citation>
    <scope>NUCLEOTIDE SEQUENCE</scope>
    <source>
        <strain evidence="2">B21-115</strain>
    </source>
</reference>
<dbReference type="EMBL" id="JARULZ010000002">
    <property type="protein sequence ID" value="MEH0638878.1"/>
    <property type="molecule type" value="Genomic_DNA"/>
</dbReference>
<dbReference type="Pfam" id="PF00078">
    <property type="entry name" value="RVT_1"/>
    <property type="match status" value="1"/>
</dbReference>
<accession>A0ABU8AZ86</accession>
<keyword evidence="2" id="KW-0808">Transferase</keyword>
<organism evidence="2 3">
    <name type="scientific">Streptomyces bottropensis</name>
    <dbReference type="NCBI Taxonomy" id="42235"/>
    <lineage>
        <taxon>Bacteria</taxon>
        <taxon>Bacillati</taxon>
        <taxon>Actinomycetota</taxon>
        <taxon>Actinomycetes</taxon>
        <taxon>Kitasatosporales</taxon>
        <taxon>Streptomycetaceae</taxon>
        <taxon>Streptomyces</taxon>
    </lineage>
</organism>
<dbReference type="CDD" id="cd01651">
    <property type="entry name" value="RT_G2_intron"/>
    <property type="match status" value="1"/>
</dbReference>
<dbReference type="SUPFAM" id="SSF56672">
    <property type="entry name" value="DNA/RNA polymerases"/>
    <property type="match status" value="1"/>
</dbReference>
<dbReference type="InterPro" id="IPR025960">
    <property type="entry name" value="RVT_N"/>
</dbReference>
<dbReference type="InterPro" id="IPR030931">
    <property type="entry name" value="Group_II_RT_mat"/>
</dbReference>
<dbReference type="InterPro" id="IPR051083">
    <property type="entry name" value="GrpII_Intron_Splice-Mob/Def"/>
</dbReference>
<keyword evidence="2" id="KW-0695">RNA-directed DNA polymerase</keyword>
<dbReference type="Pfam" id="PF13655">
    <property type="entry name" value="RVT_N"/>
    <property type="match status" value="1"/>
</dbReference>
<sequence>MLEHPEPRDKLDAPAEAAVNGPEDEITDWLAVDWQQVEDDVRRLRQRIFTASQAGDLKRVRNLQKLMLRSRANTLLSVRRVTEINAGRTTAGIDGKVVLLPQGKAELADRMQRSADTWRARPVRRVHIPKAGGKKQRPLGIPVIVDRALQARALNALEPEWEARFEPKSYGFRPGRGCHDAIEAIFNAVGGKNPHRRWILDADLAAAFDRIDHDRLLRQLGTFPAREQIRQWLKAGVVEREQFTPTEEGTPQGGVISPTLLNVALHGLEQAAGVRYFPDGMRHAGKSEPGTPVVIRYADDLVALCVSEEQARQVKQQLAMWLAPRGLAFNEDKTCVVRLEDGFDFLGFNVRRYRNGKLLTKPSKAAVRRIRSRLAAEVKALHGTNAQAVINKLNPVIRGWAAYYRTGVSKEIFSSLDHYVWRLTYRWGLRAHPNKSKRWVVARYFGAFHHSRRDRWVFGDRDTGRYLVKFSWTKIVRHRLVKGRASPDDPALTGYWVDRRRRRKPPLGPFVLRLLHAQHGRCPGCGTLLLHADQEPQSPTEWEQWLTAVRRAIRRTALATEDGRPPDDTARCLMHAHCARRRIAARAPGPAVLPAREPLGLA</sequence>
<comment type="caution">
    <text evidence="2">The sequence shown here is derived from an EMBL/GenBank/DDBJ whole genome shotgun (WGS) entry which is preliminary data.</text>
</comment>
<keyword evidence="2" id="KW-0548">Nucleotidyltransferase</keyword>
<dbReference type="InterPro" id="IPR013597">
    <property type="entry name" value="Mat_intron_G2"/>
</dbReference>
<gene>
    <name evidence="2" type="primary">ltrA</name>
    <name evidence="2" type="ORF">QBA35_37550</name>
</gene>
<dbReference type="PROSITE" id="PS50878">
    <property type="entry name" value="RT_POL"/>
    <property type="match status" value="1"/>
</dbReference>
<dbReference type="PANTHER" id="PTHR34047">
    <property type="entry name" value="NUCLEAR INTRON MATURASE 1, MITOCHONDRIAL-RELATED"/>
    <property type="match status" value="1"/>
</dbReference>
<dbReference type="NCBIfam" id="TIGR04416">
    <property type="entry name" value="group_II_RT_mat"/>
    <property type="match status" value="1"/>
</dbReference>
<evidence type="ECO:0000259" key="1">
    <source>
        <dbReference type="PROSITE" id="PS50878"/>
    </source>
</evidence>
<feature type="domain" description="Reverse transcriptase" evidence="1">
    <location>
        <begin position="109"/>
        <end position="350"/>
    </location>
</feature>
<dbReference type="PANTHER" id="PTHR34047:SF10">
    <property type="entry name" value="GROUP II INTRON-ASSOCIATED OPEN READING FRAME"/>
    <property type="match status" value="1"/>
</dbReference>
<name>A0ABU8AZ86_9ACTN</name>
<evidence type="ECO:0000313" key="2">
    <source>
        <dbReference type="EMBL" id="MEH0638878.1"/>
    </source>
</evidence>
<keyword evidence="3" id="KW-1185">Reference proteome</keyword>
<dbReference type="Proteomes" id="UP001310290">
    <property type="component" value="Unassembled WGS sequence"/>
</dbReference>
<proteinExistence type="predicted"/>
<protein>
    <submittedName>
        <fullName evidence="2">Group II intron reverse transcriptase/maturase</fullName>
        <ecNumber evidence="2">2.7.7.49</ecNumber>
    </submittedName>
</protein>
<evidence type="ECO:0000313" key="3">
    <source>
        <dbReference type="Proteomes" id="UP001310290"/>
    </source>
</evidence>
<dbReference type="InterPro" id="IPR000477">
    <property type="entry name" value="RT_dom"/>
</dbReference>
<dbReference type="Pfam" id="PF08388">
    <property type="entry name" value="GIIM"/>
    <property type="match status" value="1"/>
</dbReference>